<accession>A0A9D4QHL6</accession>
<dbReference type="SUPFAM" id="SSF53187">
    <property type="entry name" value="Zn-dependent exopeptidases"/>
    <property type="match status" value="1"/>
</dbReference>
<dbReference type="SUPFAM" id="SSF55031">
    <property type="entry name" value="Bacterial exopeptidase dimerisation domain"/>
    <property type="match status" value="1"/>
</dbReference>
<comment type="caution">
    <text evidence="2">The sequence shown here is derived from an EMBL/GenBank/DDBJ whole genome shotgun (WGS) entry which is preliminary data.</text>
</comment>
<dbReference type="PIRSF" id="PIRSF037226">
    <property type="entry name" value="Amidohydrolase_ACY1L2_prd"/>
    <property type="match status" value="1"/>
</dbReference>
<gene>
    <name evidence="2" type="ORF">HPB52_008716</name>
</gene>
<dbReference type="Gene3D" id="3.40.630.10">
    <property type="entry name" value="Zn peptidases"/>
    <property type="match status" value="1"/>
</dbReference>
<evidence type="ECO:0000313" key="2">
    <source>
        <dbReference type="EMBL" id="KAH7983007.1"/>
    </source>
</evidence>
<keyword evidence="3" id="KW-1185">Reference proteome</keyword>
<evidence type="ECO:0000256" key="1">
    <source>
        <dbReference type="PIRNR" id="PIRNR037226"/>
    </source>
</evidence>
<reference evidence="2" key="1">
    <citation type="journal article" date="2020" name="Cell">
        <title>Large-Scale Comparative Analyses of Tick Genomes Elucidate Their Genetic Diversity and Vector Capacities.</title>
        <authorList>
            <consortium name="Tick Genome and Microbiome Consortium (TIGMIC)"/>
            <person name="Jia N."/>
            <person name="Wang J."/>
            <person name="Shi W."/>
            <person name="Du L."/>
            <person name="Sun Y."/>
            <person name="Zhan W."/>
            <person name="Jiang J.F."/>
            <person name="Wang Q."/>
            <person name="Zhang B."/>
            <person name="Ji P."/>
            <person name="Bell-Sakyi L."/>
            <person name="Cui X.M."/>
            <person name="Yuan T.T."/>
            <person name="Jiang B.G."/>
            <person name="Yang W.F."/>
            <person name="Lam T.T."/>
            <person name="Chang Q.C."/>
            <person name="Ding S.J."/>
            <person name="Wang X.J."/>
            <person name="Zhu J.G."/>
            <person name="Ruan X.D."/>
            <person name="Zhao L."/>
            <person name="Wei J.T."/>
            <person name="Ye R.Z."/>
            <person name="Que T.C."/>
            <person name="Du C.H."/>
            <person name="Zhou Y.H."/>
            <person name="Cheng J.X."/>
            <person name="Dai P.F."/>
            <person name="Guo W.B."/>
            <person name="Han X.H."/>
            <person name="Huang E.J."/>
            <person name="Li L.F."/>
            <person name="Wei W."/>
            <person name="Gao Y.C."/>
            <person name="Liu J.Z."/>
            <person name="Shao H.Z."/>
            <person name="Wang X."/>
            <person name="Wang C.C."/>
            <person name="Yang T.C."/>
            <person name="Huo Q.B."/>
            <person name="Li W."/>
            <person name="Chen H.Y."/>
            <person name="Chen S.E."/>
            <person name="Zhou L.G."/>
            <person name="Ni X.B."/>
            <person name="Tian J.H."/>
            <person name="Sheng Y."/>
            <person name="Liu T."/>
            <person name="Pan Y.S."/>
            <person name="Xia L.Y."/>
            <person name="Li J."/>
            <person name="Zhao F."/>
            <person name="Cao W.C."/>
        </authorList>
    </citation>
    <scope>NUCLEOTIDE SEQUENCE</scope>
    <source>
        <strain evidence="2">Rsan-2018</strain>
    </source>
</reference>
<dbReference type="InterPro" id="IPR002933">
    <property type="entry name" value="Peptidase_M20"/>
</dbReference>
<dbReference type="Proteomes" id="UP000821837">
    <property type="component" value="Chromosome 1"/>
</dbReference>
<comment type="similarity">
    <text evidence="1">Belongs to the peptidase M20A family.</text>
</comment>
<dbReference type="FunFam" id="3.30.70.360:FF:000004">
    <property type="entry name" value="Peptidase M20 domain-containing protein 2"/>
    <property type="match status" value="1"/>
</dbReference>
<dbReference type="CDD" id="cd03887">
    <property type="entry name" value="M20_Acy1L2"/>
    <property type="match status" value="1"/>
</dbReference>
<dbReference type="VEuPathDB" id="VectorBase:RSAN_030636"/>
<organism evidence="2 3">
    <name type="scientific">Rhipicephalus sanguineus</name>
    <name type="common">Brown dog tick</name>
    <name type="synonym">Ixodes sanguineus</name>
    <dbReference type="NCBI Taxonomy" id="34632"/>
    <lineage>
        <taxon>Eukaryota</taxon>
        <taxon>Metazoa</taxon>
        <taxon>Ecdysozoa</taxon>
        <taxon>Arthropoda</taxon>
        <taxon>Chelicerata</taxon>
        <taxon>Arachnida</taxon>
        <taxon>Acari</taxon>
        <taxon>Parasitiformes</taxon>
        <taxon>Ixodida</taxon>
        <taxon>Ixodoidea</taxon>
        <taxon>Ixodidae</taxon>
        <taxon>Rhipicephalinae</taxon>
        <taxon>Rhipicephalus</taxon>
        <taxon>Rhipicephalus</taxon>
    </lineage>
</organism>
<proteinExistence type="inferred from homology"/>
<dbReference type="PANTHER" id="PTHR30575:SF0">
    <property type="entry name" value="XAA-ARG DIPEPTIDASE"/>
    <property type="match status" value="1"/>
</dbReference>
<dbReference type="InterPro" id="IPR036264">
    <property type="entry name" value="Bact_exopeptidase_dim_dom"/>
</dbReference>
<name>A0A9D4QHL6_RHISA</name>
<dbReference type="PANTHER" id="PTHR30575">
    <property type="entry name" value="PEPTIDASE M20"/>
    <property type="match status" value="1"/>
</dbReference>
<sequence>MDPVARCVVETVDVNAKLLNDVQATIWPLPEIRFEEKRAHDLLTEELHKAGFQESVPACAQVTPSYVLPTAFRAEYSKPGVSAPCVCFMAEYDALSEMGHSCGHNLIVEAALGASLALKKALETTADLPGRVICLGTPAGESGSSKLLMVNGGALADVDAVIMAHPSSVNDVAPPYFAMGKVRARYIAKALYMACAPSNPVNALDAAVTAYTAVTAMRQHIKPTWKVHGVITSAGLVANVVPDETELLYYYRAPNALELEQLRRLLDNCLQGAAVSTGCTLDMDWEGGYEALLTNGPLADAFCKSAASLGLQLQPKSSAKVLFLSSSDIGHVSQRVPTIQPTFAVCSAPNHSREFAAAVCYKDAQGPTLLMAKAMALTGLELFRDPELLKEVRKNFSEGLALSSPKL</sequence>
<dbReference type="InterPro" id="IPR052030">
    <property type="entry name" value="Peptidase_M20/M20A_hydrolases"/>
</dbReference>
<dbReference type="GO" id="GO:0016805">
    <property type="term" value="F:dipeptidase activity"/>
    <property type="evidence" value="ECO:0007669"/>
    <property type="project" value="InterPro"/>
</dbReference>
<dbReference type="Gene3D" id="3.30.70.360">
    <property type="match status" value="1"/>
</dbReference>
<dbReference type="Pfam" id="PF01546">
    <property type="entry name" value="Peptidase_M20"/>
    <property type="match status" value="1"/>
</dbReference>
<dbReference type="InterPro" id="IPR017144">
    <property type="entry name" value="Xaa-Arg_dipeptidase"/>
</dbReference>
<reference evidence="2" key="2">
    <citation type="submission" date="2021-09" db="EMBL/GenBank/DDBJ databases">
        <authorList>
            <person name="Jia N."/>
            <person name="Wang J."/>
            <person name="Shi W."/>
            <person name="Du L."/>
            <person name="Sun Y."/>
            <person name="Zhan W."/>
            <person name="Jiang J."/>
            <person name="Wang Q."/>
            <person name="Zhang B."/>
            <person name="Ji P."/>
            <person name="Sakyi L.B."/>
            <person name="Cui X."/>
            <person name="Yuan T."/>
            <person name="Jiang B."/>
            <person name="Yang W."/>
            <person name="Lam T.T.-Y."/>
            <person name="Chang Q."/>
            <person name="Ding S."/>
            <person name="Wang X."/>
            <person name="Zhu J."/>
            <person name="Ruan X."/>
            <person name="Zhao L."/>
            <person name="Wei J."/>
            <person name="Que T."/>
            <person name="Du C."/>
            <person name="Cheng J."/>
            <person name="Dai P."/>
            <person name="Han X."/>
            <person name="Huang E."/>
            <person name="Gao Y."/>
            <person name="Liu J."/>
            <person name="Shao H."/>
            <person name="Ye R."/>
            <person name="Li L."/>
            <person name="Wei W."/>
            <person name="Wang X."/>
            <person name="Wang C."/>
            <person name="Huo Q."/>
            <person name="Li W."/>
            <person name="Guo W."/>
            <person name="Chen H."/>
            <person name="Chen S."/>
            <person name="Zhou L."/>
            <person name="Zhou L."/>
            <person name="Ni X."/>
            <person name="Tian J."/>
            <person name="Zhou Y."/>
            <person name="Sheng Y."/>
            <person name="Liu T."/>
            <person name="Pan Y."/>
            <person name="Xia L."/>
            <person name="Li J."/>
            <person name="Zhao F."/>
            <person name="Cao W."/>
        </authorList>
    </citation>
    <scope>NUCLEOTIDE SEQUENCE</scope>
    <source>
        <strain evidence="2">Rsan-2018</strain>
        <tissue evidence="2">Larvae</tissue>
    </source>
</reference>
<protein>
    <recommendedName>
        <fullName evidence="1">Peptidase M20 domain-containing protein 2</fullName>
    </recommendedName>
</protein>
<evidence type="ECO:0000313" key="3">
    <source>
        <dbReference type="Proteomes" id="UP000821837"/>
    </source>
</evidence>
<dbReference type="EMBL" id="JABSTV010001245">
    <property type="protein sequence ID" value="KAH7983007.1"/>
    <property type="molecule type" value="Genomic_DNA"/>
</dbReference>
<dbReference type="AlphaFoldDB" id="A0A9D4QHL6"/>